<dbReference type="CDD" id="cd14743">
    <property type="entry name" value="PAAR_CT_1"/>
    <property type="match status" value="1"/>
</dbReference>
<dbReference type="Pfam" id="PF05488">
    <property type="entry name" value="PAAR_motif"/>
    <property type="match status" value="1"/>
</dbReference>
<sequence>MSGKPAARLGDPTACPKTGHGTNPIASGSPDVLIDGIAAARMGDTTACGSSLVNGVAGTVLINGKPAAVLGTSGNHDNPVTAASGTVLIGG</sequence>
<name>A0ABX9XE40_9PSED</name>
<dbReference type="Gene3D" id="2.60.200.60">
    <property type="match status" value="2"/>
</dbReference>
<gene>
    <name evidence="2" type="ORF">EF096_17105</name>
</gene>
<comment type="caution">
    <text evidence="2">The sequence shown here is derived from an EMBL/GenBank/DDBJ whole genome shotgun (WGS) entry which is preliminary data.</text>
</comment>
<evidence type="ECO:0000313" key="3">
    <source>
        <dbReference type="Proteomes" id="UP000275199"/>
    </source>
</evidence>
<organism evidence="2 3">
    <name type="scientific">Pseudomonas neustonica</name>
    <dbReference type="NCBI Taxonomy" id="2487346"/>
    <lineage>
        <taxon>Bacteria</taxon>
        <taxon>Pseudomonadati</taxon>
        <taxon>Pseudomonadota</taxon>
        <taxon>Gammaproteobacteria</taxon>
        <taxon>Pseudomonadales</taxon>
        <taxon>Pseudomonadaceae</taxon>
        <taxon>Pseudomonas</taxon>
    </lineage>
</organism>
<dbReference type="RefSeq" id="WP_123891001.1">
    <property type="nucleotide sequence ID" value="NZ_JBPYCX010000018.1"/>
</dbReference>
<protein>
    <submittedName>
        <fullName evidence="2">Type IV secretion protein Rhs</fullName>
    </submittedName>
</protein>
<reference evidence="2 3" key="1">
    <citation type="submission" date="2018-11" db="EMBL/GenBank/DDBJ databases">
        <authorList>
            <person name="Jang G.I."/>
            <person name="Hwang C.Y."/>
        </authorList>
    </citation>
    <scope>NUCLEOTIDE SEQUENCE [LARGE SCALE GENOMIC DNA]</scope>
    <source>
        <strain evidence="2 3">SSM26</strain>
    </source>
</reference>
<accession>A0ABX9XE40</accession>
<evidence type="ECO:0000256" key="1">
    <source>
        <dbReference type="SAM" id="MobiDB-lite"/>
    </source>
</evidence>
<evidence type="ECO:0000313" key="2">
    <source>
        <dbReference type="EMBL" id="ROZ81704.1"/>
    </source>
</evidence>
<feature type="region of interest" description="Disordered" evidence="1">
    <location>
        <begin position="1"/>
        <end position="28"/>
    </location>
</feature>
<dbReference type="Proteomes" id="UP000275199">
    <property type="component" value="Unassembled WGS sequence"/>
</dbReference>
<dbReference type="InterPro" id="IPR008727">
    <property type="entry name" value="PAAR_motif"/>
</dbReference>
<proteinExistence type="predicted"/>
<dbReference type="EMBL" id="RKKU01000028">
    <property type="protein sequence ID" value="ROZ81704.1"/>
    <property type="molecule type" value="Genomic_DNA"/>
</dbReference>
<keyword evidence="3" id="KW-1185">Reference proteome</keyword>